<dbReference type="GO" id="GO:0007032">
    <property type="term" value="P:endosome organization"/>
    <property type="evidence" value="ECO:0007669"/>
    <property type="project" value="InterPro"/>
</dbReference>
<dbReference type="InterPro" id="IPR044978">
    <property type="entry name" value="GRV2/DNAJC13"/>
</dbReference>
<evidence type="ECO:0000313" key="2">
    <source>
        <dbReference type="EMBL" id="KHJ80981.1"/>
    </source>
</evidence>
<dbReference type="OrthoDB" id="5859022at2759"/>
<dbReference type="GO" id="GO:0010008">
    <property type="term" value="C:endosome membrane"/>
    <property type="evidence" value="ECO:0007669"/>
    <property type="project" value="TreeGrafter"/>
</dbReference>
<dbReference type="InterPro" id="IPR045802">
    <property type="entry name" value="GRV2/DNAJC13_N"/>
</dbReference>
<dbReference type="PANTHER" id="PTHR36983:SF2">
    <property type="entry name" value="DNAJ HOMOLOG SUBFAMILY C MEMBER 13"/>
    <property type="match status" value="1"/>
</dbReference>
<keyword evidence="3" id="KW-1185">Reference proteome</keyword>
<evidence type="ECO:0000259" key="1">
    <source>
        <dbReference type="Pfam" id="PF19432"/>
    </source>
</evidence>
<dbReference type="Pfam" id="PF19432">
    <property type="entry name" value="RME-8_N"/>
    <property type="match status" value="1"/>
</dbReference>
<dbReference type="AlphaFoldDB" id="A0A0B1SAR2"/>
<sequence>MSSGKVRSKRSLKISELTSLRVTAEAGLERFIQHWDLEQKLSFLPRKQDEKPRQRPVVLRKRRQRVRSSVNWKLFAYQFGRDHSQADLLWNEKTREEFRLAIEGELRALQNEKEQAASDVPISWNHTEFMIRYPSLQDEVKIGDYYLRLLLQEADDTATPIHNP</sequence>
<gene>
    <name evidence="2" type="ORF">OESDEN_19338</name>
</gene>
<dbReference type="GO" id="GO:2000641">
    <property type="term" value="P:regulation of early endosome to late endosome transport"/>
    <property type="evidence" value="ECO:0007669"/>
    <property type="project" value="InterPro"/>
</dbReference>
<proteinExistence type="predicted"/>
<feature type="domain" description="DnaJ homologue subfamily C GRV2/DNAJC13 N-terminal" evidence="1">
    <location>
        <begin position="17"/>
        <end position="153"/>
    </location>
</feature>
<organism evidence="2 3">
    <name type="scientific">Oesophagostomum dentatum</name>
    <name type="common">Nodular worm</name>
    <dbReference type="NCBI Taxonomy" id="61180"/>
    <lineage>
        <taxon>Eukaryota</taxon>
        <taxon>Metazoa</taxon>
        <taxon>Ecdysozoa</taxon>
        <taxon>Nematoda</taxon>
        <taxon>Chromadorea</taxon>
        <taxon>Rhabditida</taxon>
        <taxon>Rhabditina</taxon>
        <taxon>Rhabditomorpha</taxon>
        <taxon>Strongyloidea</taxon>
        <taxon>Strongylidae</taxon>
        <taxon>Oesophagostomum</taxon>
    </lineage>
</organism>
<name>A0A0B1SAR2_OESDE</name>
<dbReference type="GO" id="GO:0006898">
    <property type="term" value="P:receptor-mediated endocytosis"/>
    <property type="evidence" value="ECO:0007669"/>
    <property type="project" value="TreeGrafter"/>
</dbReference>
<reference evidence="2 3" key="1">
    <citation type="submission" date="2014-03" db="EMBL/GenBank/DDBJ databases">
        <title>Draft genome of the hookworm Oesophagostomum dentatum.</title>
        <authorList>
            <person name="Mitreva M."/>
        </authorList>
    </citation>
    <scope>NUCLEOTIDE SEQUENCE [LARGE SCALE GENOMIC DNA]</scope>
    <source>
        <strain evidence="2 3">OD-Hann</strain>
    </source>
</reference>
<protein>
    <recommendedName>
        <fullName evidence="1">DnaJ homologue subfamily C GRV2/DNAJC13 N-terminal domain-containing protein</fullName>
    </recommendedName>
</protein>
<dbReference type="EMBL" id="KN595914">
    <property type="protein sequence ID" value="KHJ80981.1"/>
    <property type="molecule type" value="Genomic_DNA"/>
</dbReference>
<accession>A0A0B1SAR2</accession>
<evidence type="ECO:0000313" key="3">
    <source>
        <dbReference type="Proteomes" id="UP000053660"/>
    </source>
</evidence>
<dbReference type="PANTHER" id="PTHR36983">
    <property type="entry name" value="DNAJ HOMOLOG SUBFAMILY C MEMBER 13"/>
    <property type="match status" value="1"/>
</dbReference>
<dbReference type="Proteomes" id="UP000053660">
    <property type="component" value="Unassembled WGS sequence"/>
</dbReference>